<comment type="similarity">
    <text evidence="3 11">Belongs to the peptidase M50B family.</text>
</comment>
<dbReference type="STRING" id="1797545.A3B15_02735"/>
<dbReference type="InterPro" id="IPR001478">
    <property type="entry name" value="PDZ"/>
</dbReference>
<dbReference type="Gene3D" id="2.30.42.10">
    <property type="match status" value="1"/>
</dbReference>
<dbReference type="SMART" id="SM00228">
    <property type="entry name" value="PDZ"/>
    <property type="match status" value="1"/>
</dbReference>
<sequence length="407" mass="44692">MFTTLIAFFAVLGILVLVHEAGHFFVARYFKVKVEEFGFGLPPRLFGVRLLPAKQPEAKEANPAAAPAKRWQFVWGKKNAGQNEAGTIYSLNWIPLGGFVKIKGEEGEGKGEKDSFVSQSIWRRILIISAGVSMNIILAAIFLTFSLGIGSPQVIEDQVLPKLARVSDIQIRIMEVLPETPAAQAGIMAGDSVLEVDGQNFTEIEALRQYFNQKVGIPVNLKIKRDKAVLEKTATPIILAETKAGGIGMALVKTGFISYPWYAAGYYGTIETFKMAGGVIYGFYSIIKNLIVSQQMIGEVYGPIGIAGLVGDATRMGLLYLLQFTAVLSIIIAVINFLPFPALDGGRVFFLLIEAVRRKPVNQQVENLIHNIGFALLMLLLLLVTFRDLFRLSSGFINWWGKVGGLF</sequence>
<keyword evidence="11" id="KW-0479">Metal-binding</keyword>
<dbReference type="InterPro" id="IPR008915">
    <property type="entry name" value="Peptidase_M50"/>
</dbReference>
<dbReference type="PROSITE" id="PS50106">
    <property type="entry name" value="PDZ"/>
    <property type="match status" value="1"/>
</dbReference>
<dbReference type="CDD" id="cd06163">
    <property type="entry name" value="S2P-M50_PDZ_RseP-like"/>
    <property type="match status" value="1"/>
</dbReference>
<reference evidence="13 14" key="1">
    <citation type="journal article" date="2016" name="Nat. Commun.">
        <title>Thousands of microbial genomes shed light on interconnected biogeochemical processes in an aquifer system.</title>
        <authorList>
            <person name="Anantharaman K."/>
            <person name="Brown C.T."/>
            <person name="Hug L.A."/>
            <person name="Sharon I."/>
            <person name="Castelle C.J."/>
            <person name="Probst A.J."/>
            <person name="Thomas B.C."/>
            <person name="Singh A."/>
            <person name="Wilkins M.J."/>
            <person name="Karaoz U."/>
            <person name="Brodie E.L."/>
            <person name="Williams K.H."/>
            <person name="Hubbard S.S."/>
            <person name="Banfield J.F."/>
        </authorList>
    </citation>
    <scope>NUCLEOTIDE SEQUENCE [LARGE SCALE GENOMIC DNA]</scope>
</reference>
<comment type="subcellular location">
    <subcellularLocation>
        <location evidence="2">Membrane</location>
        <topology evidence="2">Multi-pass membrane protein</topology>
    </subcellularLocation>
</comment>
<keyword evidence="5 11" id="KW-0812">Transmembrane</keyword>
<dbReference type="InterPro" id="IPR004387">
    <property type="entry name" value="Pept_M50_Zn"/>
</dbReference>
<dbReference type="EMBL" id="MHIO01000035">
    <property type="protein sequence ID" value="OGY53177.1"/>
    <property type="molecule type" value="Genomic_DNA"/>
</dbReference>
<evidence type="ECO:0000259" key="12">
    <source>
        <dbReference type="PROSITE" id="PS50106"/>
    </source>
</evidence>
<dbReference type="InterPro" id="IPR041489">
    <property type="entry name" value="PDZ_6"/>
</dbReference>
<evidence type="ECO:0000256" key="11">
    <source>
        <dbReference type="RuleBase" id="RU362031"/>
    </source>
</evidence>
<evidence type="ECO:0000256" key="3">
    <source>
        <dbReference type="ARBA" id="ARBA00007931"/>
    </source>
</evidence>
<dbReference type="PANTHER" id="PTHR42837">
    <property type="entry name" value="REGULATOR OF SIGMA-E PROTEASE RSEP"/>
    <property type="match status" value="1"/>
</dbReference>
<name>A0A1G1YP11_9BACT</name>
<keyword evidence="4 13" id="KW-0645">Protease</keyword>
<evidence type="ECO:0000313" key="14">
    <source>
        <dbReference type="Proteomes" id="UP000177250"/>
    </source>
</evidence>
<dbReference type="NCBIfam" id="TIGR00054">
    <property type="entry name" value="RIP metalloprotease RseP"/>
    <property type="match status" value="1"/>
</dbReference>
<dbReference type="Pfam" id="PF17820">
    <property type="entry name" value="PDZ_6"/>
    <property type="match status" value="1"/>
</dbReference>
<evidence type="ECO:0000256" key="9">
    <source>
        <dbReference type="ARBA" id="ARBA00023049"/>
    </source>
</evidence>
<keyword evidence="6 11" id="KW-0378">Hydrolase</keyword>
<keyword evidence="8 11" id="KW-1133">Transmembrane helix</keyword>
<accession>A0A1G1YP11</accession>
<evidence type="ECO:0000256" key="2">
    <source>
        <dbReference type="ARBA" id="ARBA00004141"/>
    </source>
</evidence>
<gene>
    <name evidence="13" type="ORF">A3B15_02735</name>
</gene>
<evidence type="ECO:0000313" key="13">
    <source>
        <dbReference type="EMBL" id="OGY53177.1"/>
    </source>
</evidence>
<evidence type="ECO:0000256" key="1">
    <source>
        <dbReference type="ARBA" id="ARBA00001947"/>
    </source>
</evidence>
<comment type="cofactor">
    <cofactor evidence="1 11">
        <name>Zn(2+)</name>
        <dbReference type="ChEBI" id="CHEBI:29105"/>
    </cofactor>
</comment>
<dbReference type="GO" id="GO:0006508">
    <property type="term" value="P:proteolysis"/>
    <property type="evidence" value="ECO:0007669"/>
    <property type="project" value="UniProtKB-KW"/>
</dbReference>
<keyword evidence="9 11" id="KW-0482">Metalloprotease</keyword>
<feature type="transmembrane region" description="Helical" evidence="11">
    <location>
        <begin position="125"/>
        <end position="145"/>
    </location>
</feature>
<dbReference type="AlphaFoldDB" id="A0A1G1YP11"/>
<evidence type="ECO:0000256" key="5">
    <source>
        <dbReference type="ARBA" id="ARBA00022692"/>
    </source>
</evidence>
<feature type="transmembrane region" description="Helical" evidence="11">
    <location>
        <begin position="318"/>
        <end position="338"/>
    </location>
</feature>
<dbReference type="SUPFAM" id="SSF50156">
    <property type="entry name" value="PDZ domain-like"/>
    <property type="match status" value="1"/>
</dbReference>
<proteinExistence type="inferred from homology"/>
<evidence type="ECO:0000256" key="4">
    <source>
        <dbReference type="ARBA" id="ARBA00022670"/>
    </source>
</evidence>
<dbReference type="InterPro" id="IPR036034">
    <property type="entry name" value="PDZ_sf"/>
</dbReference>
<evidence type="ECO:0000256" key="10">
    <source>
        <dbReference type="ARBA" id="ARBA00023136"/>
    </source>
</evidence>
<dbReference type="Proteomes" id="UP000177250">
    <property type="component" value="Unassembled WGS sequence"/>
</dbReference>
<dbReference type="GO" id="GO:0046872">
    <property type="term" value="F:metal ion binding"/>
    <property type="evidence" value="ECO:0007669"/>
    <property type="project" value="UniProtKB-KW"/>
</dbReference>
<evidence type="ECO:0000256" key="8">
    <source>
        <dbReference type="ARBA" id="ARBA00022989"/>
    </source>
</evidence>
<keyword evidence="7 11" id="KW-0862">Zinc</keyword>
<protein>
    <recommendedName>
        <fullName evidence="11">Zinc metalloprotease</fullName>
        <ecNumber evidence="11">3.4.24.-</ecNumber>
    </recommendedName>
</protein>
<evidence type="ECO:0000256" key="6">
    <source>
        <dbReference type="ARBA" id="ARBA00022801"/>
    </source>
</evidence>
<dbReference type="EC" id="3.4.24.-" evidence="11"/>
<dbReference type="PANTHER" id="PTHR42837:SF2">
    <property type="entry name" value="MEMBRANE METALLOPROTEASE ARASP2, CHLOROPLASTIC-RELATED"/>
    <property type="match status" value="1"/>
</dbReference>
<feature type="transmembrane region" description="Helical" evidence="11">
    <location>
        <begin position="368"/>
        <end position="386"/>
    </location>
</feature>
<dbReference type="Pfam" id="PF02163">
    <property type="entry name" value="Peptidase_M50"/>
    <property type="match status" value="2"/>
</dbReference>
<keyword evidence="10 11" id="KW-0472">Membrane</keyword>
<organism evidence="13 14">
    <name type="scientific">Candidatus Buchananbacteria bacterium RIFCSPLOWO2_01_FULL_45_31</name>
    <dbReference type="NCBI Taxonomy" id="1797545"/>
    <lineage>
        <taxon>Bacteria</taxon>
        <taxon>Candidatus Buchananiibacteriota</taxon>
    </lineage>
</organism>
<evidence type="ECO:0000256" key="7">
    <source>
        <dbReference type="ARBA" id="ARBA00022833"/>
    </source>
</evidence>
<comment type="caution">
    <text evidence="13">The sequence shown here is derived from an EMBL/GenBank/DDBJ whole genome shotgun (WGS) entry which is preliminary data.</text>
</comment>
<dbReference type="GO" id="GO:0004222">
    <property type="term" value="F:metalloendopeptidase activity"/>
    <property type="evidence" value="ECO:0007669"/>
    <property type="project" value="InterPro"/>
</dbReference>
<feature type="domain" description="PDZ" evidence="12">
    <location>
        <begin position="171"/>
        <end position="208"/>
    </location>
</feature>
<dbReference type="GO" id="GO:0016020">
    <property type="term" value="C:membrane"/>
    <property type="evidence" value="ECO:0007669"/>
    <property type="project" value="UniProtKB-SubCell"/>
</dbReference>